<reference evidence="6" key="2">
    <citation type="journal article" date="2019" name="Int. J. Syst. Evol. Microbiol.">
        <title>The Global Catalogue of Microorganisms (GCM) 10K type strain sequencing project: providing services to taxonomists for standard genome sequencing and annotation.</title>
        <authorList>
            <consortium name="The Broad Institute Genomics Platform"/>
            <consortium name="The Broad Institute Genome Sequencing Center for Infectious Disease"/>
            <person name="Wu L."/>
            <person name="Ma J."/>
        </authorList>
    </citation>
    <scope>NUCLEOTIDE SEQUENCE [LARGE SCALE GENOMIC DNA]</scope>
    <source>
        <strain evidence="6">NBRC 107710</strain>
    </source>
</reference>
<evidence type="ECO:0000313" key="4">
    <source>
        <dbReference type="EMBL" id="MBB3904322.1"/>
    </source>
</evidence>
<dbReference type="EMBL" id="BSPG01000053">
    <property type="protein sequence ID" value="GLS46774.1"/>
    <property type="molecule type" value="Genomic_DNA"/>
</dbReference>
<keyword evidence="6" id="KW-1185">Reference proteome</keyword>
<evidence type="ECO:0000313" key="3">
    <source>
        <dbReference type="EMBL" id="GLS46774.1"/>
    </source>
</evidence>
<accession>A0A7W6AR28</accession>
<comment type="caution">
    <text evidence="4">The sequence shown here is derived from an EMBL/GenBank/DDBJ whole genome shotgun (WGS) entry which is preliminary data.</text>
</comment>
<dbReference type="Proteomes" id="UP001156881">
    <property type="component" value="Unassembled WGS sequence"/>
</dbReference>
<evidence type="ECO:0000313" key="6">
    <source>
        <dbReference type="Proteomes" id="UP001156881"/>
    </source>
</evidence>
<keyword evidence="2" id="KW-1133">Transmembrane helix</keyword>
<feature type="region of interest" description="Disordered" evidence="1">
    <location>
        <begin position="61"/>
        <end position="80"/>
    </location>
</feature>
<dbReference type="AlphaFoldDB" id="A0A7W6AR28"/>
<reference evidence="4 5" key="3">
    <citation type="submission" date="2020-08" db="EMBL/GenBank/DDBJ databases">
        <title>Genomic Encyclopedia of Type Strains, Phase IV (KMG-IV): sequencing the most valuable type-strain genomes for metagenomic binning, comparative biology and taxonomic classification.</title>
        <authorList>
            <person name="Goeker M."/>
        </authorList>
    </citation>
    <scope>NUCLEOTIDE SEQUENCE [LARGE SCALE GENOMIC DNA]</scope>
    <source>
        <strain evidence="4 5">DSM 24105</strain>
    </source>
</reference>
<dbReference type="RefSeq" id="WP_183508048.1">
    <property type="nucleotide sequence ID" value="NZ_BSPG01000053.1"/>
</dbReference>
<organism evidence="4 5">
    <name type="scientific">Methylobacterium brachythecii</name>
    <dbReference type="NCBI Taxonomy" id="1176177"/>
    <lineage>
        <taxon>Bacteria</taxon>
        <taxon>Pseudomonadati</taxon>
        <taxon>Pseudomonadota</taxon>
        <taxon>Alphaproteobacteria</taxon>
        <taxon>Hyphomicrobiales</taxon>
        <taxon>Methylobacteriaceae</taxon>
        <taxon>Methylobacterium</taxon>
    </lineage>
</organism>
<reference evidence="3" key="4">
    <citation type="submission" date="2023-01" db="EMBL/GenBank/DDBJ databases">
        <title>Draft genome sequence of Methylobacterium brachythecii strain NBRC 107710.</title>
        <authorList>
            <person name="Sun Q."/>
            <person name="Mori K."/>
        </authorList>
    </citation>
    <scope>NUCLEOTIDE SEQUENCE</scope>
    <source>
        <strain evidence="3">NBRC 107710</strain>
    </source>
</reference>
<dbReference type="EMBL" id="JACIDN010000007">
    <property type="protein sequence ID" value="MBB3904322.1"/>
    <property type="molecule type" value="Genomic_DNA"/>
</dbReference>
<feature type="compositionally biased region" description="Low complexity" evidence="1">
    <location>
        <begin position="70"/>
        <end position="80"/>
    </location>
</feature>
<evidence type="ECO:0000256" key="1">
    <source>
        <dbReference type="SAM" id="MobiDB-lite"/>
    </source>
</evidence>
<feature type="transmembrane region" description="Helical" evidence="2">
    <location>
        <begin position="39"/>
        <end position="60"/>
    </location>
</feature>
<sequence>MTLLGSGTLALAVAFTIAMLGWAKSTPRGMTSGRLCCLRLLVMVALASAVALATASPSLARRSHGTQTSAANATPANAGEAVCRSRARDYAYDKHADPGQERLFFDKCMGH</sequence>
<name>A0A7W6AR28_9HYPH</name>
<keyword evidence="2" id="KW-0472">Membrane</keyword>
<evidence type="ECO:0000313" key="5">
    <source>
        <dbReference type="Proteomes" id="UP000517759"/>
    </source>
</evidence>
<gene>
    <name evidence="3" type="ORF">GCM10007884_47710</name>
    <name evidence="4" type="ORF">GGR33_003841</name>
</gene>
<protein>
    <submittedName>
        <fullName evidence="4">Uncharacterized protein</fullName>
    </submittedName>
</protein>
<proteinExistence type="predicted"/>
<keyword evidence="2" id="KW-0812">Transmembrane</keyword>
<dbReference type="Proteomes" id="UP000517759">
    <property type="component" value="Unassembled WGS sequence"/>
</dbReference>
<reference evidence="3" key="1">
    <citation type="journal article" date="2014" name="Int. J. Syst. Evol. Microbiol.">
        <title>Complete genome of a new Firmicutes species belonging to the dominant human colonic microbiota ('Ruminococcus bicirculans') reveals two chromosomes and a selective capacity to utilize plant glucans.</title>
        <authorList>
            <consortium name="NISC Comparative Sequencing Program"/>
            <person name="Wegmann U."/>
            <person name="Louis P."/>
            <person name="Goesmann A."/>
            <person name="Henrissat B."/>
            <person name="Duncan S.H."/>
            <person name="Flint H.J."/>
        </authorList>
    </citation>
    <scope>NUCLEOTIDE SEQUENCE</scope>
    <source>
        <strain evidence="3">NBRC 107710</strain>
    </source>
</reference>
<evidence type="ECO:0000256" key="2">
    <source>
        <dbReference type="SAM" id="Phobius"/>
    </source>
</evidence>